<dbReference type="GO" id="GO:0008270">
    <property type="term" value="F:zinc ion binding"/>
    <property type="evidence" value="ECO:0007669"/>
    <property type="project" value="UniProtKB-KW"/>
</dbReference>
<dbReference type="InterPro" id="IPR011016">
    <property type="entry name" value="Znf_RING-CH"/>
</dbReference>
<feature type="transmembrane region" description="Helical" evidence="13">
    <location>
        <begin position="174"/>
        <end position="194"/>
    </location>
</feature>
<keyword evidence="5" id="KW-0862">Zinc</keyword>
<dbReference type="EMBL" id="BDGG01000002">
    <property type="protein sequence ID" value="GAU92910.1"/>
    <property type="molecule type" value="Genomic_DNA"/>
</dbReference>
<dbReference type="Pfam" id="PF12906">
    <property type="entry name" value="RINGv"/>
    <property type="match status" value="1"/>
</dbReference>
<evidence type="ECO:0000313" key="16">
    <source>
        <dbReference type="Proteomes" id="UP000186922"/>
    </source>
</evidence>
<organism evidence="15 16">
    <name type="scientific">Ramazzottius varieornatus</name>
    <name type="common">Water bear</name>
    <name type="synonym">Tardigrade</name>
    <dbReference type="NCBI Taxonomy" id="947166"/>
    <lineage>
        <taxon>Eukaryota</taxon>
        <taxon>Metazoa</taxon>
        <taxon>Ecdysozoa</taxon>
        <taxon>Tardigrada</taxon>
        <taxon>Eutardigrada</taxon>
        <taxon>Parachela</taxon>
        <taxon>Hypsibioidea</taxon>
        <taxon>Ramazzottiidae</taxon>
        <taxon>Ramazzottius</taxon>
    </lineage>
</organism>
<evidence type="ECO:0000256" key="11">
    <source>
        <dbReference type="ARBA" id="ARBA00043231"/>
    </source>
</evidence>
<evidence type="ECO:0000256" key="3">
    <source>
        <dbReference type="ARBA" id="ARBA00022723"/>
    </source>
</evidence>
<dbReference type="CDD" id="cd16701">
    <property type="entry name" value="RING_CH-C4HC3_MARCH5"/>
    <property type="match status" value="1"/>
</dbReference>
<feature type="transmembrane region" description="Helical" evidence="13">
    <location>
        <begin position="275"/>
        <end position="294"/>
    </location>
</feature>
<proteinExistence type="predicted"/>
<feature type="compositionally biased region" description="Polar residues" evidence="12">
    <location>
        <begin position="35"/>
        <end position="46"/>
    </location>
</feature>
<feature type="transmembrane region" description="Helical" evidence="13">
    <location>
        <begin position="300"/>
        <end position="322"/>
    </location>
</feature>
<dbReference type="GO" id="GO:0016020">
    <property type="term" value="C:membrane"/>
    <property type="evidence" value="ECO:0007669"/>
    <property type="project" value="UniProtKB-SubCell"/>
</dbReference>
<evidence type="ECO:0000256" key="8">
    <source>
        <dbReference type="ARBA" id="ARBA00040151"/>
    </source>
</evidence>
<protein>
    <recommendedName>
        <fullName evidence="8">E3 ubiquitin-protein ligase MARCHF5</fullName>
    </recommendedName>
    <alternativeName>
        <fullName evidence="10">Membrane-associated RING finger protein 5</fullName>
    </alternativeName>
    <alternativeName>
        <fullName evidence="9">Membrane-associated RING-CH protein V</fullName>
    </alternativeName>
    <alternativeName>
        <fullName evidence="11">RING-type E3 ubiquitin transferase MARCHF5</fullName>
    </alternativeName>
</protein>
<feature type="transmembrane region" description="Helical" evidence="13">
    <location>
        <begin position="214"/>
        <end position="234"/>
    </location>
</feature>
<sequence>MDLRREGNSDTFDTESGLRVNGTITRLITAETLASMNHRNTPTSPVLENLPSPSGIDPQVQSSRSATPPSLPTVLSHPLIDTSVLERTCWVCFAGDDEEPDLKWLRPCRCRGSTKWVHYSCLQRWVDSQQKGSVTLPVACPQCGAFYLLKFGSVGVLHKILDGIERTINKSSPYMAGICLVGATYWAAVSYGALTVLQLLGHKEGLQMMERADPLSLLIALPSVPAFLVWGKMLRWEDYFARWWPSFAHTICPHLFPRPQGEVVSAEHQTSPSRILCGALLFPTIAVFVGRVFFNTTRPHFRRTVFGGIFYVVVKGIFKIYYKVKHNEQYQKREILDAPETRDADTQATGDFGY</sequence>
<feature type="compositionally biased region" description="Polar residues" evidence="12">
    <location>
        <begin position="59"/>
        <end position="68"/>
    </location>
</feature>
<dbReference type="PROSITE" id="PS51292">
    <property type="entry name" value="ZF_RING_CH"/>
    <property type="match status" value="1"/>
</dbReference>
<comment type="caution">
    <text evidence="15">The sequence shown here is derived from an EMBL/GenBank/DDBJ whole genome shotgun (WGS) entry which is preliminary data.</text>
</comment>
<keyword evidence="16" id="KW-1185">Reference proteome</keyword>
<name>A0A1D1UWG5_RAMVA</name>
<keyword evidence="4" id="KW-0863">Zinc-finger</keyword>
<evidence type="ECO:0000313" key="15">
    <source>
        <dbReference type="EMBL" id="GAU92910.1"/>
    </source>
</evidence>
<keyword evidence="7 13" id="KW-0472">Membrane</keyword>
<keyword evidence="2 13" id="KW-0812">Transmembrane</keyword>
<keyword evidence="6 13" id="KW-1133">Transmembrane helix</keyword>
<evidence type="ECO:0000259" key="14">
    <source>
        <dbReference type="PROSITE" id="PS51292"/>
    </source>
</evidence>
<evidence type="ECO:0000256" key="2">
    <source>
        <dbReference type="ARBA" id="ARBA00022692"/>
    </source>
</evidence>
<evidence type="ECO:0000256" key="10">
    <source>
        <dbReference type="ARBA" id="ARBA00043185"/>
    </source>
</evidence>
<dbReference type="PANTHER" id="PTHR46283">
    <property type="entry name" value="E3 UBIQUITIN-PROTEIN LIGASE MARCH5"/>
    <property type="match status" value="1"/>
</dbReference>
<accession>A0A1D1UWG5</accession>
<keyword evidence="3" id="KW-0479">Metal-binding</keyword>
<dbReference type="OrthoDB" id="5817083at2759"/>
<reference evidence="15 16" key="1">
    <citation type="journal article" date="2016" name="Nat. Commun.">
        <title>Extremotolerant tardigrade genome and improved radiotolerance of human cultured cells by tardigrade-unique protein.</title>
        <authorList>
            <person name="Hashimoto T."/>
            <person name="Horikawa D.D."/>
            <person name="Saito Y."/>
            <person name="Kuwahara H."/>
            <person name="Kozuka-Hata H."/>
            <person name="Shin-I T."/>
            <person name="Minakuchi Y."/>
            <person name="Ohishi K."/>
            <person name="Motoyama A."/>
            <person name="Aizu T."/>
            <person name="Enomoto A."/>
            <person name="Kondo K."/>
            <person name="Tanaka S."/>
            <person name="Hara Y."/>
            <person name="Koshikawa S."/>
            <person name="Sagara H."/>
            <person name="Miura T."/>
            <person name="Yokobori S."/>
            <person name="Miyagawa K."/>
            <person name="Suzuki Y."/>
            <person name="Kubo T."/>
            <person name="Oyama M."/>
            <person name="Kohara Y."/>
            <person name="Fujiyama A."/>
            <person name="Arakawa K."/>
            <person name="Katayama T."/>
            <person name="Toyoda A."/>
            <person name="Kunieda T."/>
        </authorList>
    </citation>
    <scope>NUCLEOTIDE SEQUENCE [LARGE SCALE GENOMIC DNA]</scope>
    <source>
        <strain evidence="15 16">YOKOZUNA-1</strain>
    </source>
</reference>
<evidence type="ECO:0000256" key="13">
    <source>
        <dbReference type="SAM" id="Phobius"/>
    </source>
</evidence>
<evidence type="ECO:0000256" key="6">
    <source>
        <dbReference type="ARBA" id="ARBA00022989"/>
    </source>
</evidence>
<dbReference type="SUPFAM" id="SSF57850">
    <property type="entry name" value="RING/U-box"/>
    <property type="match status" value="1"/>
</dbReference>
<dbReference type="AlphaFoldDB" id="A0A1D1UWG5"/>
<dbReference type="STRING" id="947166.A0A1D1UWG5"/>
<evidence type="ECO:0000256" key="4">
    <source>
        <dbReference type="ARBA" id="ARBA00022771"/>
    </source>
</evidence>
<evidence type="ECO:0000256" key="5">
    <source>
        <dbReference type="ARBA" id="ARBA00022833"/>
    </source>
</evidence>
<gene>
    <name evidence="15" type="primary">RvY_04928-1</name>
    <name evidence="15" type="synonym">RvY_04928.1</name>
    <name evidence="15" type="ORF">RvY_04928</name>
</gene>
<feature type="region of interest" description="Disordered" evidence="12">
    <location>
        <begin position="35"/>
        <end position="71"/>
    </location>
</feature>
<evidence type="ECO:0000256" key="9">
    <source>
        <dbReference type="ARBA" id="ARBA00043044"/>
    </source>
</evidence>
<feature type="domain" description="RING-CH-type" evidence="14">
    <location>
        <begin position="81"/>
        <end position="150"/>
    </location>
</feature>
<evidence type="ECO:0000256" key="12">
    <source>
        <dbReference type="SAM" id="MobiDB-lite"/>
    </source>
</evidence>
<dbReference type="InterPro" id="IPR013083">
    <property type="entry name" value="Znf_RING/FYVE/PHD"/>
</dbReference>
<dbReference type="Proteomes" id="UP000186922">
    <property type="component" value="Unassembled WGS sequence"/>
</dbReference>
<dbReference type="SMART" id="SM00744">
    <property type="entry name" value="RINGv"/>
    <property type="match status" value="1"/>
</dbReference>
<evidence type="ECO:0000256" key="1">
    <source>
        <dbReference type="ARBA" id="ARBA00004141"/>
    </source>
</evidence>
<evidence type="ECO:0000256" key="7">
    <source>
        <dbReference type="ARBA" id="ARBA00023136"/>
    </source>
</evidence>
<dbReference type="Gene3D" id="3.30.40.10">
    <property type="entry name" value="Zinc/RING finger domain, C3HC4 (zinc finger)"/>
    <property type="match status" value="1"/>
</dbReference>
<comment type="subcellular location">
    <subcellularLocation>
        <location evidence="1">Membrane</location>
        <topology evidence="1">Multi-pass membrane protein</topology>
    </subcellularLocation>
</comment>